<feature type="compositionally biased region" description="Low complexity" evidence="3">
    <location>
        <begin position="755"/>
        <end position="767"/>
    </location>
</feature>
<feature type="compositionally biased region" description="Low complexity" evidence="3">
    <location>
        <begin position="917"/>
        <end position="931"/>
    </location>
</feature>
<dbReference type="PANTHER" id="PTHR12634">
    <property type="entry name" value="SIT4 YEAST -ASSOCIATING PROTEIN-RELATED"/>
    <property type="match status" value="1"/>
</dbReference>
<dbReference type="SUPFAM" id="SSF48371">
    <property type="entry name" value="ARM repeat"/>
    <property type="match status" value="1"/>
</dbReference>
<dbReference type="InterPro" id="IPR007587">
    <property type="entry name" value="SAPS"/>
</dbReference>
<feature type="region of interest" description="Disordered" evidence="3">
    <location>
        <begin position="750"/>
        <end position="963"/>
    </location>
</feature>
<dbReference type="PANTHER" id="PTHR12634:SF8">
    <property type="entry name" value="FIERY MOUNTAIN, ISOFORM D"/>
    <property type="match status" value="1"/>
</dbReference>
<dbReference type="GO" id="GO:0019888">
    <property type="term" value="F:protein phosphatase regulator activity"/>
    <property type="evidence" value="ECO:0007669"/>
    <property type="project" value="TreeGrafter"/>
</dbReference>
<evidence type="ECO:0000256" key="1">
    <source>
        <dbReference type="ARBA" id="ARBA00006180"/>
    </source>
</evidence>
<feature type="compositionally biased region" description="Low complexity" evidence="3">
    <location>
        <begin position="989"/>
        <end position="1001"/>
    </location>
</feature>
<evidence type="ECO:0008006" key="6">
    <source>
        <dbReference type="Google" id="ProtNLM"/>
    </source>
</evidence>
<reference evidence="4" key="1">
    <citation type="journal article" date="2023" name="G3 (Bethesda)">
        <title>A reference genome for the long-term kleptoplast-retaining sea slug Elysia crispata morphotype clarki.</title>
        <authorList>
            <person name="Eastman K.E."/>
            <person name="Pendleton A.L."/>
            <person name="Shaikh M.A."/>
            <person name="Suttiyut T."/>
            <person name="Ogas R."/>
            <person name="Tomko P."/>
            <person name="Gavelis G."/>
            <person name="Widhalm J.R."/>
            <person name="Wisecaver J.H."/>
        </authorList>
    </citation>
    <scope>NUCLEOTIDE SEQUENCE</scope>
    <source>
        <strain evidence="4">ECLA1</strain>
    </source>
</reference>
<evidence type="ECO:0000256" key="2">
    <source>
        <dbReference type="ARBA" id="ARBA00023306"/>
    </source>
</evidence>
<feature type="compositionally biased region" description="Basic and acidic residues" evidence="3">
    <location>
        <begin position="1074"/>
        <end position="1086"/>
    </location>
</feature>
<feature type="compositionally biased region" description="Pro residues" evidence="3">
    <location>
        <begin position="1022"/>
        <end position="1034"/>
    </location>
</feature>
<feature type="compositionally biased region" description="Basic and acidic residues" evidence="3">
    <location>
        <begin position="935"/>
        <end position="952"/>
    </location>
</feature>
<feature type="compositionally biased region" description="Polar residues" evidence="3">
    <location>
        <begin position="953"/>
        <end position="963"/>
    </location>
</feature>
<feature type="compositionally biased region" description="Polar residues" evidence="3">
    <location>
        <begin position="770"/>
        <end position="785"/>
    </location>
</feature>
<gene>
    <name evidence="4" type="ORF">RRG08_023835</name>
</gene>
<feature type="compositionally biased region" description="Polar residues" evidence="3">
    <location>
        <begin position="895"/>
        <end position="905"/>
    </location>
</feature>
<dbReference type="AlphaFoldDB" id="A0AAE0ZX11"/>
<feature type="compositionally biased region" description="Polar residues" evidence="3">
    <location>
        <begin position="1064"/>
        <end position="1073"/>
    </location>
</feature>
<accession>A0AAE0ZX11</accession>
<comment type="caution">
    <text evidence="4">The sequence shown here is derived from an EMBL/GenBank/DDBJ whole genome shotgun (WGS) entry which is preliminary data.</text>
</comment>
<dbReference type="GO" id="GO:0005634">
    <property type="term" value="C:nucleus"/>
    <property type="evidence" value="ECO:0007669"/>
    <property type="project" value="TreeGrafter"/>
</dbReference>
<sequence length="1100" mass="121019">MFWKFNLLAASHIDTLLDKEDVTLQELMDEDDILQECKAQNRKLVDFLVQPENMEQMVKFITVEPPDDVDEKLRFKYPNTACELLTSDVTQINDKLAGENELVNMLYSFLEGEKPLNPLLASFFSKVMGLLITRKSEMIFEFLKSKDDFVGRLLYHIGTSAVMDLLLRLITCIESPEIRRAVIEWLNEEKIVEKLVDSIVVATDEDIHCNAAQSLCDIVRLGREQFIQQQDIAEPDPLLVTMELEETVAKLLSNMFESDKNESVLVNGLCVIHTLLEVRRQGDVSDQLPNGETDRFTQGINNVIAALVPRLKDFHDLLIDPPKQMYNNMPTSVGHLEPPLGRTRLQVAKLITALVGANMHQVNQELASLETVQTLLDLYFKYEWNNFLHTQVEQCLLIILNNGPIELDGKPEHPLLVKLFNEYNFVQRVLSEWEENETQQNVPSGRRRGFMGHLTKMANSVSALVEKNDSPSLVKDHFNGLSEDVREKWEAFVVGSLAEINKKNTIELMRGHPLASSSEDDDADFKDIPFPQDTAMQQAFSDYQLQQMTSNFIDQFGFNDEEFAEQDGKIEAAFSDRISSIESDIQVNNTNQPSTTTMFEQLCNERIQQFDNDDSDEDIWEEKPITFDKNVHQARSERLQAANARCNSSDEEDSTDSGEELDSPVKIMQQHTEGMDVDNPWPADSSSPSEHIAMDTSSPWDKPAITSSSVTSNAGATVSSSQSVGDEGWADFSSIPAQASEGWADFSYFEGDKLSSSQGPRSSSPDPMDTTENTRGNAYVVSSNSEDQDKTPTSSTLSVTVTLPDATVSDSSDVSKGEHSNESFEKIQQRSIRSPEPQPDSTSTSLSSVPVTMVGSFGADGDKSETSTTSLDTSPLSQSESSLISQPQSSPKSSNIDSQVSSPTPDQAVGHANIDNSTLSDSLPSPSSSPTHVQGTEEIRGDRKEKNEKAEADSSSSAPNQKKSIWISDDLGANFNFLAASGLLKKRSASSPAAPTSTQAQLQQSDVQGNGPIVGTGTSPSSPAPAPSSPPAASVPPTSLHSSVPITSGDKAGDHLKQQEPDTAAQSDLTQSQKIEHARAQAKEAQELYDSATVLQNGPV</sequence>
<feature type="compositionally biased region" description="Low complexity" evidence="3">
    <location>
        <begin position="791"/>
        <end position="804"/>
    </location>
</feature>
<feature type="compositionally biased region" description="Basic and acidic residues" evidence="3">
    <location>
        <begin position="813"/>
        <end position="828"/>
    </location>
</feature>
<organism evidence="4 5">
    <name type="scientific">Elysia crispata</name>
    <name type="common">lettuce slug</name>
    <dbReference type="NCBI Taxonomy" id="231223"/>
    <lineage>
        <taxon>Eukaryota</taxon>
        <taxon>Metazoa</taxon>
        <taxon>Spiralia</taxon>
        <taxon>Lophotrochozoa</taxon>
        <taxon>Mollusca</taxon>
        <taxon>Gastropoda</taxon>
        <taxon>Heterobranchia</taxon>
        <taxon>Euthyneura</taxon>
        <taxon>Panpulmonata</taxon>
        <taxon>Sacoglossa</taxon>
        <taxon>Placobranchoidea</taxon>
        <taxon>Plakobranchidae</taxon>
        <taxon>Elysia</taxon>
    </lineage>
</organism>
<dbReference type="EMBL" id="JAWDGP010003216">
    <property type="protein sequence ID" value="KAK3776486.1"/>
    <property type="molecule type" value="Genomic_DNA"/>
</dbReference>
<dbReference type="Pfam" id="PF04499">
    <property type="entry name" value="SAPS"/>
    <property type="match status" value="1"/>
</dbReference>
<evidence type="ECO:0000256" key="3">
    <source>
        <dbReference type="SAM" id="MobiDB-lite"/>
    </source>
</evidence>
<evidence type="ECO:0000313" key="5">
    <source>
        <dbReference type="Proteomes" id="UP001283361"/>
    </source>
</evidence>
<feature type="region of interest" description="Disordered" evidence="3">
    <location>
        <begin position="639"/>
        <end position="662"/>
    </location>
</feature>
<feature type="compositionally biased region" description="Basic and acidic residues" evidence="3">
    <location>
        <begin position="1051"/>
        <end position="1060"/>
    </location>
</feature>
<feature type="region of interest" description="Disordered" evidence="3">
    <location>
        <begin position="986"/>
        <end position="1100"/>
    </location>
</feature>
<dbReference type="GO" id="GO:0005829">
    <property type="term" value="C:cytosol"/>
    <property type="evidence" value="ECO:0007669"/>
    <property type="project" value="TreeGrafter"/>
</dbReference>
<feature type="compositionally biased region" description="Polar residues" evidence="3">
    <location>
        <begin position="684"/>
        <end position="724"/>
    </location>
</feature>
<proteinExistence type="inferred from homology"/>
<keyword evidence="2" id="KW-0131">Cell cycle</keyword>
<feature type="compositionally biased region" description="Acidic residues" evidence="3">
    <location>
        <begin position="649"/>
        <end position="662"/>
    </location>
</feature>
<name>A0AAE0ZX11_9GAST</name>
<keyword evidence="5" id="KW-1185">Reference proteome</keyword>
<dbReference type="Proteomes" id="UP001283361">
    <property type="component" value="Unassembled WGS sequence"/>
</dbReference>
<protein>
    <recommendedName>
        <fullName evidence="6">Serine/threonine-protein phosphatase 6 regulatory subunit 3</fullName>
    </recommendedName>
</protein>
<feature type="compositionally biased region" description="Low complexity" evidence="3">
    <location>
        <begin position="841"/>
        <end position="854"/>
    </location>
</feature>
<evidence type="ECO:0000313" key="4">
    <source>
        <dbReference type="EMBL" id="KAK3776486.1"/>
    </source>
</evidence>
<comment type="similarity">
    <text evidence="1">Belongs to the SAPS family.</text>
</comment>
<dbReference type="GO" id="GO:0019903">
    <property type="term" value="F:protein phosphatase binding"/>
    <property type="evidence" value="ECO:0007669"/>
    <property type="project" value="InterPro"/>
</dbReference>
<feature type="region of interest" description="Disordered" evidence="3">
    <location>
        <begin position="675"/>
        <end position="732"/>
    </location>
</feature>
<dbReference type="InterPro" id="IPR016024">
    <property type="entry name" value="ARM-type_fold"/>
</dbReference>
<feature type="compositionally biased region" description="Low complexity" evidence="3">
    <location>
        <begin position="866"/>
        <end position="894"/>
    </location>
</feature>